<reference evidence="7" key="1">
    <citation type="journal article" date="2015" name="Nat. Genet.">
        <title>The pineapple genome and the evolution of CAM photosynthesis.</title>
        <authorList>
            <person name="Ming R."/>
            <person name="VanBuren R."/>
            <person name="Wai C.M."/>
            <person name="Tang H."/>
            <person name="Schatz M.C."/>
            <person name="Bowers J.E."/>
            <person name="Lyons E."/>
            <person name="Wang M.L."/>
            <person name="Chen J."/>
            <person name="Biggers E."/>
            <person name="Zhang J."/>
            <person name="Huang L."/>
            <person name="Zhang L."/>
            <person name="Miao W."/>
            <person name="Zhang J."/>
            <person name="Ye Z."/>
            <person name="Miao C."/>
            <person name="Lin Z."/>
            <person name="Wang H."/>
            <person name="Zhou H."/>
            <person name="Yim W.C."/>
            <person name="Priest H.D."/>
            <person name="Zheng C."/>
            <person name="Woodhouse M."/>
            <person name="Edger P.P."/>
            <person name="Guyot R."/>
            <person name="Guo H.B."/>
            <person name="Guo H."/>
            <person name="Zheng G."/>
            <person name="Singh R."/>
            <person name="Sharma A."/>
            <person name="Min X."/>
            <person name="Zheng Y."/>
            <person name="Lee H."/>
            <person name="Gurtowski J."/>
            <person name="Sedlazeck F.J."/>
            <person name="Harkess A."/>
            <person name="McKain M.R."/>
            <person name="Liao Z."/>
            <person name="Fang J."/>
            <person name="Liu J."/>
            <person name="Zhang X."/>
            <person name="Zhang Q."/>
            <person name="Hu W."/>
            <person name="Qin Y."/>
            <person name="Wang K."/>
            <person name="Chen L.Y."/>
            <person name="Shirley N."/>
            <person name="Lin Y.R."/>
            <person name="Liu L.Y."/>
            <person name="Hernandez A.G."/>
            <person name="Wright C.L."/>
            <person name="Bulone V."/>
            <person name="Tuskan G.A."/>
            <person name="Heath K."/>
            <person name="Zee F."/>
            <person name="Moore P.H."/>
            <person name="Sunkar R."/>
            <person name="Leebens-Mack J.H."/>
            <person name="Mockler T."/>
            <person name="Bennetzen J.L."/>
            <person name="Freeling M."/>
            <person name="Sankoff D."/>
            <person name="Paterson A.H."/>
            <person name="Zhu X."/>
            <person name="Yang X."/>
            <person name="Smith J.A."/>
            <person name="Cushman J.C."/>
            <person name="Paull R.E."/>
            <person name="Yu Q."/>
        </authorList>
    </citation>
    <scope>NUCLEOTIDE SEQUENCE [LARGE SCALE GENOMIC DNA]</scope>
    <source>
        <strain evidence="7">cv. F153</strain>
    </source>
</reference>
<dbReference type="GeneID" id="109725412"/>
<evidence type="ECO:0000256" key="1">
    <source>
        <dbReference type="ARBA" id="ARBA00022723"/>
    </source>
</evidence>
<dbReference type="InterPro" id="IPR056280">
    <property type="entry name" value="AIPP2-like_SPOC"/>
</dbReference>
<keyword evidence="1" id="KW-0479">Metal-binding</keyword>
<evidence type="ECO:0000313" key="7">
    <source>
        <dbReference type="Proteomes" id="UP000515123"/>
    </source>
</evidence>
<dbReference type="AlphaFoldDB" id="A0A6P5GWI3"/>
<keyword evidence="5" id="KW-0804">Transcription</keyword>
<dbReference type="RefSeq" id="XP_020110183.1">
    <property type="nucleotide sequence ID" value="XM_020254594.1"/>
</dbReference>
<dbReference type="CDD" id="cd15489">
    <property type="entry name" value="PHD_SF"/>
    <property type="match status" value="1"/>
</dbReference>
<dbReference type="InterPro" id="IPR011011">
    <property type="entry name" value="Znf_FYVE_PHD"/>
</dbReference>
<evidence type="ECO:0000256" key="3">
    <source>
        <dbReference type="ARBA" id="ARBA00022833"/>
    </source>
</evidence>
<organism evidence="7 8">
    <name type="scientific">Ananas comosus</name>
    <name type="common">Pineapple</name>
    <name type="synonym">Ananas ananas</name>
    <dbReference type="NCBI Taxonomy" id="4615"/>
    <lineage>
        <taxon>Eukaryota</taxon>
        <taxon>Viridiplantae</taxon>
        <taxon>Streptophyta</taxon>
        <taxon>Embryophyta</taxon>
        <taxon>Tracheophyta</taxon>
        <taxon>Spermatophyta</taxon>
        <taxon>Magnoliopsida</taxon>
        <taxon>Liliopsida</taxon>
        <taxon>Poales</taxon>
        <taxon>Bromeliaceae</taxon>
        <taxon>Bromelioideae</taxon>
        <taxon>Ananas</taxon>
    </lineage>
</organism>
<keyword evidence="7" id="KW-1185">Reference proteome</keyword>
<dbReference type="OrthoDB" id="787165at2759"/>
<keyword evidence="4" id="KW-0805">Transcription regulation</keyword>
<gene>
    <name evidence="8" type="primary">LOC109725412</name>
</gene>
<evidence type="ECO:0000259" key="6">
    <source>
        <dbReference type="Pfam" id="PF23121"/>
    </source>
</evidence>
<protein>
    <submittedName>
        <fullName evidence="8">Uncharacterized protein LOC109725412</fullName>
    </submittedName>
</protein>
<dbReference type="Pfam" id="PF23121">
    <property type="entry name" value="SPOC_AIPP2"/>
    <property type="match status" value="1"/>
</dbReference>
<dbReference type="PANTHER" id="PTHR33304:SF49">
    <property type="entry name" value="OS12G0161500 PROTEIN"/>
    <property type="match status" value="1"/>
</dbReference>
<dbReference type="Proteomes" id="UP000515123">
    <property type="component" value="Linkage group 20"/>
</dbReference>
<dbReference type="GO" id="GO:0140566">
    <property type="term" value="F:histone reader activity"/>
    <property type="evidence" value="ECO:0007669"/>
    <property type="project" value="InterPro"/>
</dbReference>
<dbReference type="InterPro" id="IPR049914">
    <property type="entry name" value="PHD1-3/5-6"/>
</dbReference>
<dbReference type="GO" id="GO:0008270">
    <property type="term" value="F:zinc ion binding"/>
    <property type="evidence" value="ECO:0007669"/>
    <property type="project" value="UniProtKB-KW"/>
</dbReference>
<dbReference type="PANTHER" id="PTHR33304">
    <property type="match status" value="1"/>
</dbReference>
<keyword evidence="3" id="KW-0862">Zinc</keyword>
<sequence>MMTAICQKCGVTGYSELLIYCGICKKSAEHRYCMDKLPDLKDKEIHWSCEQCEPCEPRPCKNVKYLFRPVKKNSSSTGCKKKKHKNTMLSHLKKDSTIEKIEEKVPNDFHVSSLKENGKKRRKLILNEEDQFEEGNDAISSLGHAQYVTNEDENQIAKSETCIQVQIQNDEAECTPSEKSKGRRRRLILEEDEDISDEEYLVNLLGANKPLLSLKYAKELTNPPDEVMDRLDVESSKAPTLAELTVHVENQDARLNRLETECSEELTLPDPIVREENQDAQLNRPEIECSKAPNLAEPIGHVENQKAQLNKPDIECPKALTLCQPIVHVETQDVQLNVPCRSETTNQPLYFPAKPDRSRIWSGCFQIGDKEYGLLSAHLSTKACERVSNISKTLPPILRTIKISRLDSWPKSFQTSPPSDDNIALFFFPDNTRANPELDHLLADVIDHDLVLKAVFDEAELLVFSSLVLPINYHKFGGGYYLWGVFKRREVCSDQITRREDVQEISKQSEKQSIEDHTNQFSDLQNSTLSRKQVVASSKSKERGGKLKLREVCCSVGRKISEREEGEIGNNDIEDDQVVNYEFVRDDDGQDDSGECLNLFPLRMEDMKFRCRAGVGDEVDLDLGLRPPSSADARSGSAVIF</sequence>
<evidence type="ECO:0000256" key="5">
    <source>
        <dbReference type="ARBA" id="ARBA00023163"/>
    </source>
</evidence>
<name>A0A6P5GWI3_ANACO</name>
<dbReference type="SUPFAM" id="SSF57903">
    <property type="entry name" value="FYVE/PHD zinc finger"/>
    <property type="match status" value="1"/>
</dbReference>
<proteinExistence type="predicted"/>
<evidence type="ECO:0000256" key="4">
    <source>
        <dbReference type="ARBA" id="ARBA00023015"/>
    </source>
</evidence>
<evidence type="ECO:0000313" key="8">
    <source>
        <dbReference type="RefSeq" id="XP_020110183.1"/>
    </source>
</evidence>
<dbReference type="GO" id="GO:0034244">
    <property type="term" value="P:negative regulation of transcription elongation by RNA polymerase II"/>
    <property type="evidence" value="ECO:0007669"/>
    <property type="project" value="InterPro"/>
</dbReference>
<feature type="domain" description="AIPP2-like SPOC-like" evidence="6">
    <location>
        <begin position="361"/>
        <end position="486"/>
    </location>
</feature>
<accession>A0A6P5GWI3</accession>
<reference evidence="8" key="2">
    <citation type="submission" date="2025-08" db="UniProtKB">
        <authorList>
            <consortium name="RefSeq"/>
        </authorList>
    </citation>
    <scope>IDENTIFICATION</scope>
</reference>
<evidence type="ECO:0000256" key="2">
    <source>
        <dbReference type="ARBA" id="ARBA00022771"/>
    </source>
</evidence>
<keyword evidence="2" id="KW-0863">Zinc-finger</keyword>